<keyword evidence="3" id="KW-1185">Reference proteome</keyword>
<accession>A0AA40EG76</accession>
<dbReference type="GeneID" id="85318853"/>
<gene>
    <name evidence="2" type="ORF">B0T26DRAFT_56530</name>
</gene>
<protein>
    <submittedName>
        <fullName evidence="2">Uncharacterized protein</fullName>
    </submittedName>
</protein>
<feature type="region of interest" description="Disordered" evidence="1">
    <location>
        <begin position="70"/>
        <end position="90"/>
    </location>
</feature>
<organism evidence="2 3">
    <name type="scientific">Lasiosphaeria miniovina</name>
    <dbReference type="NCBI Taxonomy" id="1954250"/>
    <lineage>
        <taxon>Eukaryota</taxon>
        <taxon>Fungi</taxon>
        <taxon>Dikarya</taxon>
        <taxon>Ascomycota</taxon>
        <taxon>Pezizomycotina</taxon>
        <taxon>Sordariomycetes</taxon>
        <taxon>Sordariomycetidae</taxon>
        <taxon>Sordariales</taxon>
        <taxon>Lasiosphaeriaceae</taxon>
        <taxon>Lasiosphaeria</taxon>
    </lineage>
</organism>
<dbReference type="RefSeq" id="XP_060303025.1">
    <property type="nucleotide sequence ID" value="XM_060435583.1"/>
</dbReference>
<evidence type="ECO:0000313" key="3">
    <source>
        <dbReference type="Proteomes" id="UP001172101"/>
    </source>
</evidence>
<reference evidence="2" key="1">
    <citation type="submission" date="2023-06" db="EMBL/GenBank/DDBJ databases">
        <title>Genome-scale phylogeny and comparative genomics of the fungal order Sordariales.</title>
        <authorList>
            <consortium name="Lawrence Berkeley National Laboratory"/>
            <person name="Hensen N."/>
            <person name="Bonometti L."/>
            <person name="Westerberg I."/>
            <person name="Brannstrom I.O."/>
            <person name="Guillou S."/>
            <person name="Cros-Aarteil S."/>
            <person name="Calhoun S."/>
            <person name="Haridas S."/>
            <person name="Kuo A."/>
            <person name="Mondo S."/>
            <person name="Pangilinan J."/>
            <person name="Riley R."/>
            <person name="LaButti K."/>
            <person name="Andreopoulos B."/>
            <person name="Lipzen A."/>
            <person name="Chen C."/>
            <person name="Yanf M."/>
            <person name="Daum C."/>
            <person name="Ng V."/>
            <person name="Clum A."/>
            <person name="Steindorff A."/>
            <person name="Ohm R."/>
            <person name="Martin F."/>
            <person name="Silar P."/>
            <person name="Natvig D."/>
            <person name="Lalanne C."/>
            <person name="Gautier V."/>
            <person name="Ament-velasquez S.L."/>
            <person name="Kruys A."/>
            <person name="Hutchinson M.I."/>
            <person name="Powell A.J."/>
            <person name="Barry K."/>
            <person name="Miller A.N."/>
            <person name="Grigoriev I.V."/>
            <person name="Debuchy R."/>
            <person name="Gladieux P."/>
            <person name="Thoren M.H."/>
            <person name="Johannesson H."/>
        </authorList>
    </citation>
    <scope>NUCLEOTIDE SEQUENCE</scope>
    <source>
        <strain evidence="2">SMH2392-1A</strain>
    </source>
</reference>
<evidence type="ECO:0000256" key="1">
    <source>
        <dbReference type="SAM" id="MobiDB-lite"/>
    </source>
</evidence>
<dbReference type="AlphaFoldDB" id="A0AA40EG76"/>
<proteinExistence type="predicted"/>
<comment type="caution">
    <text evidence="2">The sequence shown here is derived from an EMBL/GenBank/DDBJ whole genome shotgun (WGS) entry which is preliminary data.</text>
</comment>
<sequence length="201" mass="22245">MDVEPGASRPSKVERGDGIRMRLATIEPRACRRIGGDGKLELELKLAWTRGTPCCAVPGLGWGCCKWRGGGDRRRRRRPLQSVQPSRSRHRLSRNCKVQFGRQRGAGLDVCYVRLHTLYVTGILAAFVCSATACSCLLVPESSQCSKGERNNSGRLSKNRQSLSASILVTRAPSSRQIFCRKTDKKLCGLWSSCELRGCCM</sequence>
<dbReference type="EMBL" id="JAUIRO010000001">
    <property type="protein sequence ID" value="KAK0734148.1"/>
    <property type="molecule type" value="Genomic_DNA"/>
</dbReference>
<evidence type="ECO:0000313" key="2">
    <source>
        <dbReference type="EMBL" id="KAK0734148.1"/>
    </source>
</evidence>
<name>A0AA40EG76_9PEZI</name>
<dbReference type="Proteomes" id="UP001172101">
    <property type="component" value="Unassembled WGS sequence"/>
</dbReference>